<name>A0A2K8KPB6_9GAMM</name>
<proteinExistence type="predicted"/>
<evidence type="ECO:0000313" key="7">
    <source>
        <dbReference type="EMBL" id="ATX76462.1"/>
    </source>
</evidence>
<dbReference type="AlphaFoldDB" id="A0A2K8KPB6"/>
<feature type="domain" description="NADH:flavin oxidoreductase/NADH oxidase N-terminal" evidence="6">
    <location>
        <begin position="4"/>
        <end position="345"/>
    </location>
</feature>
<evidence type="ECO:0000256" key="5">
    <source>
        <dbReference type="ARBA" id="ARBA00023002"/>
    </source>
</evidence>
<dbReference type="PANTHER" id="PTHR43303:SF4">
    <property type="entry name" value="NADPH DEHYDROGENASE C23G7.10C-RELATED"/>
    <property type="match status" value="1"/>
</dbReference>
<dbReference type="GO" id="GO:0010181">
    <property type="term" value="F:FMN binding"/>
    <property type="evidence" value="ECO:0007669"/>
    <property type="project" value="InterPro"/>
</dbReference>
<evidence type="ECO:0000256" key="1">
    <source>
        <dbReference type="ARBA" id="ARBA00001917"/>
    </source>
</evidence>
<dbReference type="Gene3D" id="3.20.20.70">
    <property type="entry name" value="Aldolase class I"/>
    <property type="match status" value="1"/>
</dbReference>
<dbReference type="EMBL" id="CP011797">
    <property type="protein sequence ID" value="ATX76462.1"/>
    <property type="molecule type" value="Genomic_DNA"/>
</dbReference>
<dbReference type="CDD" id="cd02932">
    <property type="entry name" value="OYE_YqiM_FMN"/>
    <property type="match status" value="1"/>
</dbReference>
<evidence type="ECO:0000259" key="6">
    <source>
        <dbReference type="Pfam" id="PF00724"/>
    </source>
</evidence>
<dbReference type="SUPFAM" id="SSF51395">
    <property type="entry name" value="FMN-linked oxidoreductases"/>
    <property type="match status" value="1"/>
</dbReference>
<dbReference type="GO" id="GO:0050661">
    <property type="term" value="F:NADP binding"/>
    <property type="evidence" value="ECO:0007669"/>
    <property type="project" value="InterPro"/>
</dbReference>
<keyword evidence="8" id="KW-1185">Reference proteome</keyword>
<accession>A0A2K8KPB6</accession>
<dbReference type="InterPro" id="IPR001155">
    <property type="entry name" value="OxRdtase_FMN_N"/>
</dbReference>
<evidence type="ECO:0000313" key="8">
    <source>
        <dbReference type="Proteomes" id="UP000229757"/>
    </source>
</evidence>
<gene>
    <name evidence="7" type="ORF">REIFOR_01316</name>
</gene>
<evidence type="ECO:0000256" key="4">
    <source>
        <dbReference type="ARBA" id="ARBA00022857"/>
    </source>
</evidence>
<dbReference type="KEGG" id="rfo:REIFOR_01316"/>
<sequence>MSALFSPLQIKDVHFRNRIGISPMCQYSSVEGVANDWHLVHLVSRAIGGAGLIIAEATAVSPEGRITPSCAGLWQDGQIEPLLRINNLIKQHGAVPAIQLGHAGRKASAAAPWDGGAHLADDQGGWPLIAPTDQAFDQDSTRLMKAPSMISLADIQRIQQAFVASTLRALAAGYQMVELHGAHGYLLHSFFSPLVNRRTDAYGGDLRGRARMMLETVEAVRAVWPENLPLAVRLSVSDWTEGGLTVEDNIQMTRWLLERGVDLVDCSGGGATPAARASIGNHTVKQVGIAGQIRAATGIKTMAVGEIIDAHQAEAIIASGQADIALIARQSLRDPYWPAHAAAQLGVPSKPMMPTQNGFYVGT</sequence>
<keyword evidence="4" id="KW-0521">NADP</keyword>
<dbReference type="PANTHER" id="PTHR43303">
    <property type="entry name" value="NADPH DEHYDROGENASE C23G7.10C-RELATED"/>
    <property type="match status" value="1"/>
</dbReference>
<protein>
    <submittedName>
        <fullName evidence="7">NADH:flavin oxidoreductase</fullName>
    </submittedName>
</protein>
<dbReference type="InterPro" id="IPR044152">
    <property type="entry name" value="YqjM-like"/>
</dbReference>
<dbReference type="OrthoDB" id="8523426at2"/>
<reference evidence="7 8" key="1">
    <citation type="journal article" date="2017" name="Environ. Microbiol.">
        <title>Genomic and physiological analyses of 'Reinekea forsetii' reveal a versatile opportunistic lifestyle during spring algae blooms.</title>
        <authorList>
            <person name="Avci B."/>
            <person name="Hahnke R.L."/>
            <person name="Chafee M."/>
            <person name="Fischer T."/>
            <person name="Gruber-Vodicka H."/>
            <person name="Tegetmeyer H.E."/>
            <person name="Harder J."/>
            <person name="Fuchs B.M."/>
            <person name="Amann R.I."/>
            <person name="Teeling H."/>
        </authorList>
    </citation>
    <scope>NUCLEOTIDE SEQUENCE [LARGE SCALE GENOMIC DNA]</scope>
    <source>
        <strain evidence="7 8">Hel1_31_D35</strain>
    </source>
</reference>
<keyword evidence="3" id="KW-0288">FMN</keyword>
<dbReference type="Proteomes" id="UP000229757">
    <property type="component" value="Chromosome"/>
</dbReference>
<dbReference type="RefSeq" id="WP_100256801.1">
    <property type="nucleotide sequence ID" value="NZ_CP011797.1"/>
</dbReference>
<dbReference type="Pfam" id="PF00724">
    <property type="entry name" value="Oxidored_FMN"/>
    <property type="match status" value="1"/>
</dbReference>
<keyword evidence="5" id="KW-0560">Oxidoreductase</keyword>
<keyword evidence="2" id="KW-0285">Flavoprotein</keyword>
<dbReference type="InterPro" id="IPR013785">
    <property type="entry name" value="Aldolase_TIM"/>
</dbReference>
<organism evidence="7 8">
    <name type="scientific">Reinekea forsetii</name>
    <dbReference type="NCBI Taxonomy" id="1336806"/>
    <lineage>
        <taxon>Bacteria</taxon>
        <taxon>Pseudomonadati</taxon>
        <taxon>Pseudomonadota</taxon>
        <taxon>Gammaproteobacteria</taxon>
        <taxon>Oceanospirillales</taxon>
        <taxon>Saccharospirillaceae</taxon>
        <taxon>Reinekea</taxon>
    </lineage>
</organism>
<evidence type="ECO:0000256" key="2">
    <source>
        <dbReference type="ARBA" id="ARBA00022630"/>
    </source>
</evidence>
<dbReference type="GO" id="GO:0003959">
    <property type="term" value="F:NADPH dehydrogenase activity"/>
    <property type="evidence" value="ECO:0007669"/>
    <property type="project" value="InterPro"/>
</dbReference>
<comment type="cofactor">
    <cofactor evidence="1">
        <name>FMN</name>
        <dbReference type="ChEBI" id="CHEBI:58210"/>
    </cofactor>
</comment>
<evidence type="ECO:0000256" key="3">
    <source>
        <dbReference type="ARBA" id="ARBA00022643"/>
    </source>
</evidence>